<evidence type="ECO:0000313" key="1">
    <source>
        <dbReference type="EMBL" id="KIH56050.1"/>
    </source>
</evidence>
<accession>A0A0C2G4Z0</accession>
<dbReference type="OrthoDB" id="2355at2759"/>
<name>A0A0C2G4Z0_9BILA</name>
<keyword evidence="2" id="KW-1185">Reference proteome</keyword>
<sequence>MATKSWKSEIKISSRLERVPQGQLEVLRRLLPSYHYLQKSKAAA</sequence>
<gene>
    <name evidence="1" type="ORF">ANCDUO_13772</name>
</gene>
<dbReference type="AlphaFoldDB" id="A0A0C2G4Z0"/>
<reference evidence="1 2" key="1">
    <citation type="submission" date="2013-12" db="EMBL/GenBank/DDBJ databases">
        <title>Draft genome of the parsitic nematode Ancylostoma duodenale.</title>
        <authorList>
            <person name="Mitreva M."/>
        </authorList>
    </citation>
    <scope>NUCLEOTIDE SEQUENCE [LARGE SCALE GENOMIC DNA]</scope>
    <source>
        <strain evidence="1 2">Zhejiang</strain>
    </source>
</reference>
<organism evidence="1 2">
    <name type="scientific">Ancylostoma duodenale</name>
    <dbReference type="NCBI Taxonomy" id="51022"/>
    <lineage>
        <taxon>Eukaryota</taxon>
        <taxon>Metazoa</taxon>
        <taxon>Ecdysozoa</taxon>
        <taxon>Nematoda</taxon>
        <taxon>Chromadorea</taxon>
        <taxon>Rhabditida</taxon>
        <taxon>Rhabditina</taxon>
        <taxon>Rhabditomorpha</taxon>
        <taxon>Strongyloidea</taxon>
        <taxon>Ancylostomatidae</taxon>
        <taxon>Ancylostomatinae</taxon>
        <taxon>Ancylostoma</taxon>
    </lineage>
</organism>
<proteinExistence type="predicted"/>
<dbReference type="EMBL" id="KN736345">
    <property type="protein sequence ID" value="KIH56050.1"/>
    <property type="molecule type" value="Genomic_DNA"/>
</dbReference>
<evidence type="ECO:0000313" key="2">
    <source>
        <dbReference type="Proteomes" id="UP000054047"/>
    </source>
</evidence>
<protein>
    <submittedName>
        <fullName evidence="1">Uncharacterized protein</fullName>
    </submittedName>
</protein>
<dbReference type="Proteomes" id="UP000054047">
    <property type="component" value="Unassembled WGS sequence"/>
</dbReference>